<evidence type="ECO:0000313" key="6">
    <source>
        <dbReference type="EMBL" id="VTP00971.1"/>
    </source>
</evidence>
<evidence type="ECO:0008006" key="7">
    <source>
        <dbReference type="Google" id="ProtNLM"/>
    </source>
</evidence>
<evidence type="ECO:0000256" key="1">
    <source>
        <dbReference type="ARBA" id="ARBA00004496"/>
    </source>
</evidence>
<sequence>MASPPSFIRRQAPGHSGPPPVTAIETTCEGAWLLQALCGVEMLPSPLLLRPYVAATGVPGGHPGIPVLRKAGVLLDDELTVHPTVARWLETLGAPDIALCVDVRRGGEFMRLVVARRDSMHAAISRSGDNDADNVTIEDVGTVPSLRALYERILELCQRSREPLDPARLEPITVPSADFVAGLGQVARGDHTPAVALRGLALTAEQRRIVMLAAESALLEASFALLVHDARGDHVALASAAVIDTEEGRIVTGPVRGDNGTWWTQIVPGTVDAGASALRSLVATMGTSWANHSRFQ</sequence>
<dbReference type="Pfam" id="PF14011">
    <property type="entry name" value="ESX-1_EspG"/>
    <property type="match status" value="1"/>
</dbReference>
<evidence type="ECO:0000256" key="4">
    <source>
        <dbReference type="ARBA" id="ARBA00023186"/>
    </source>
</evidence>
<evidence type="ECO:0000256" key="3">
    <source>
        <dbReference type="ARBA" id="ARBA00022490"/>
    </source>
</evidence>
<keyword evidence="3" id="KW-0963">Cytoplasm</keyword>
<dbReference type="InterPro" id="IPR025734">
    <property type="entry name" value="EspG"/>
</dbReference>
<feature type="region of interest" description="Disordered" evidence="5">
    <location>
        <begin position="1"/>
        <end position="20"/>
    </location>
</feature>
<dbReference type="GO" id="GO:0005737">
    <property type="term" value="C:cytoplasm"/>
    <property type="evidence" value="ECO:0007669"/>
    <property type="project" value="UniProtKB-SubCell"/>
</dbReference>
<evidence type="ECO:0000256" key="2">
    <source>
        <dbReference type="ARBA" id="ARBA00006411"/>
    </source>
</evidence>
<comment type="subcellular location">
    <subcellularLocation>
        <location evidence="1">Cytoplasm</location>
    </subcellularLocation>
</comment>
<evidence type="ECO:0000256" key="5">
    <source>
        <dbReference type="SAM" id="MobiDB-lite"/>
    </source>
</evidence>
<protein>
    <recommendedName>
        <fullName evidence="7">ESX-1 secretion-associated protein EspG1</fullName>
    </recommendedName>
</protein>
<comment type="similarity">
    <text evidence="2">Belongs to the EspG family.</text>
</comment>
<keyword evidence="4" id="KW-0143">Chaperone</keyword>
<organism evidence="6">
    <name type="scientific">Mycobacterium riyadhense</name>
    <dbReference type="NCBI Taxonomy" id="486698"/>
    <lineage>
        <taxon>Bacteria</taxon>
        <taxon>Bacillati</taxon>
        <taxon>Actinomycetota</taxon>
        <taxon>Actinomycetes</taxon>
        <taxon>Mycobacteriales</taxon>
        <taxon>Mycobacteriaceae</taxon>
        <taxon>Mycobacterium</taxon>
    </lineage>
</organism>
<proteinExistence type="inferred from homology"/>
<dbReference type="AlphaFoldDB" id="A0A653EVK1"/>
<gene>
    <name evidence="6" type="ORF">BIN_B_03833</name>
</gene>
<dbReference type="RefSeq" id="WP_204805719.1">
    <property type="nucleotide sequence ID" value="NZ_CAJMWM010000002.1"/>
</dbReference>
<dbReference type="EMBL" id="LR589110">
    <property type="protein sequence ID" value="VTP00971.1"/>
    <property type="molecule type" value="Genomic_DNA"/>
</dbReference>
<accession>A0A653EVK1</accession>
<name>A0A653EVK1_9MYCO</name>
<reference evidence="6" key="1">
    <citation type="submission" date="2019-05" db="EMBL/GenBank/DDBJ databases">
        <authorList>
            <person name="Naeem R."/>
            <person name="Antony C."/>
            <person name="Guan Q."/>
        </authorList>
    </citation>
    <scope>NUCLEOTIDE SEQUENCE</scope>
    <source>
        <strain evidence="6">2</strain>
    </source>
</reference>